<proteinExistence type="predicted"/>
<feature type="compositionally biased region" description="Basic and acidic residues" evidence="1">
    <location>
        <begin position="22"/>
        <end position="32"/>
    </location>
</feature>
<evidence type="ECO:0000313" key="2">
    <source>
        <dbReference type="EMBL" id="CEK59812.1"/>
    </source>
</evidence>
<feature type="compositionally biased region" description="Polar residues" evidence="1">
    <location>
        <begin position="34"/>
        <end position="71"/>
    </location>
</feature>
<reference evidence="2" key="1">
    <citation type="submission" date="2014-12" db="EMBL/GenBank/DDBJ databases">
        <title>Insight into the proteome of Arion vulgaris.</title>
        <authorList>
            <person name="Aradska J."/>
            <person name="Bulat T."/>
            <person name="Smidak R."/>
            <person name="Sarate P."/>
            <person name="Gangsoo J."/>
            <person name="Sialana F."/>
            <person name="Bilban M."/>
            <person name="Lubec G."/>
        </authorList>
    </citation>
    <scope>NUCLEOTIDE SEQUENCE</scope>
    <source>
        <tissue evidence="2">Skin</tissue>
    </source>
</reference>
<feature type="region of interest" description="Disordered" evidence="1">
    <location>
        <begin position="1"/>
        <end position="71"/>
    </location>
</feature>
<organism evidence="2">
    <name type="scientific">Arion vulgaris</name>
    <dbReference type="NCBI Taxonomy" id="1028688"/>
    <lineage>
        <taxon>Eukaryota</taxon>
        <taxon>Metazoa</taxon>
        <taxon>Spiralia</taxon>
        <taxon>Lophotrochozoa</taxon>
        <taxon>Mollusca</taxon>
        <taxon>Gastropoda</taxon>
        <taxon>Heterobranchia</taxon>
        <taxon>Euthyneura</taxon>
        <taxon>Panpulmonata</taxon>
        <taxon>Eupulmonata</taxon>
        <taxon>Stylommatophora</taxon>
        <taxon>Helicina</taxon>
        <taxon>Arionoidea</taxon>
        <taxon>Arionidae</taxon>
        <taxon>Arion</taxon>
    </lineage>
</organism>
<sequence>KQSLIGAHIPHKNGNSSSNDSSLKRGHAERPRSIPSNPTTKNDSRNCHPSSLQPTFSTNDVSNDVTSSQNH</sequence>
<gene>
    <name evidence="2" type="primary">ORF37492</name>
</gene>
<evidence type="ECO:0000256" key="1">
    <source>
        <dbReference type="SAM" id="MobiDB-lite"/>
    </source>
</evidence>
<accession>A0A0B6YUM5</accession>
<name>A0A0B6YUM5_9EUPU</name>
<dbReference type="AlphaFoldDB" id="A0A0B6YUM5"/>
<protein>
    <submittedName>
        <fullName evidence="2">Uncharacterized protein</fullName>
    </submittedName>
</protein>
<feature type="non-terminal residue" evidence="2">
    <location>
        <position position="1"/>
    </location>
</feature>
<dbReference type="EMBL" id="HACG01012947">
    <property type="protein sequence ID" value="CEK59812.1"/>
    <property type="molecule type" value="Transcribed_RNA"/>
</dbReference>
<feature type="non-terminal residue" evidence="2">
    <location>
        <position position="71"/>
    </location>
</feature>